<evidence type="ECO:0000256" key="7">
    <source>
        <dbReference type="ARBA" id="ARBA00023136"/>
    </source>
</evidence>
<comment type="similarity">
    <text evidence="2 8">Belongs to the Casparian strip membrane proteins (CASP) family.</text>
</comment>
<evidence type="ECO:0000313" key="10">
    <source>
        <dbReference type="EMBL" id="KAH0451610.1"/>
    </source>
</evidence>
<feature type="transmembrane region" description="Helical" evidence="8">
    <location>
        <begin position="71"/>
        <end position="92"/>
    </location>
</feature>
<sequence length="219" mass="23293">MMKTAAPLPVSKQEEEADAIESGVSAVRTAETLLRVVPMGFCLAALILTLKNSVDNDYGSISYSDLGSFKYLVYMNGLCAGYSIFSAFYTAIPRPLSTSRAWTIFFLDQARFLISYDASVQTNGGNSEGKVVTYAILAAGAAAAEIVYLAYEGDEQVTWSRVCGVFGGFCGKAKASVGITFGAVACYVLLSLISSYRLFSAYPAPVSTFAAAVEDNEAN</sequence>
<evidence type="ECO:0000256" key="2">
    <source>
        <dbReference type="ARBA" id="ARBA00007651"/>
    </source>
</evidence>
<dbReference type="PANTHER" id="PTHR33573">
    <property type="entry name" value="CASP-LIKE PROTEIN 4A4"/>
    <property type="match status" value="1"/>
</dbReference>
<dbReference type="InterPro" id="IPR006459">
    <property type="entry name" value="CASP/CASPL"/>
</dbReference>
<keyword evidence="11" id="KW-1185">Reference proteome</keyword>
<comment type="caution">
    <text evidence="8">Lacks conserved residue(s) required for the propagation of feature annotation.</text>
</comment>
<evidence type="ECO:0000256" key="4">
    <source>
        <dbReference type="ARBA" id="ARBA00022475"/>
    </source>
</evidence>
<keyword evidence="4 8" id="KW-1003">Cell membrane</keyword>
<accession>A0AAV7G733</accession>
<feature type="domain" description="Casparian strip membrane protein" evidence="9">
    <location>
        <begin position="26"/>
        <end position="112"/>
    </location>
</feature>
<name>A0AAV7G733_DENCH</name>
<keyword evidence="5 8" id="KW-0812">Transmembrane</keyword>
<comment type="subcellular location">
    <subcellularLocation>
        <location evidence="1 8">Cell membrane</location>
        <topology evidence="1 8">Multi-pass membrane protein</topology>
    </subcellularLocation>
</comment>
<protein>
    <recommendedName>
        <fullName evidence="8">CASP-like protein</fullName>
    </recommendedName>
</protein>
<dbReference type="InterPro" id="IPR006702">
    <property type="entry name" value="CASP_dom"/>
</dbReference>
<evidence type="ECO:0000259" key="9">
    <source>
        <dbReference type="Pfam" id="PF04535"/>
    </source>
</evidence>
<evidence type="ECO:0000256" key="1">
    <source>
        <dbReference type="ARBA" id="ARBA00004651"/>
    </source>
</evidence>
<gene>
    <name evidence="10" type="ORF">IEQ34_018909</name>
</gene>
<proteinExistence type="inferred from homology"/>
<dbReference type="Proteomes" id="UP000775213">
    <property type="component" value="Unassembled WGS sequence"/>
</dbReference>
<evidence type="ECO:0000256" key="8">
    <source>
        <dbReference type="RuleBase" id="RU361233"/>
    </source>
</evidence>
<dbReference type="EMBL" id="JAGFBR010000017">
    <property type="protein sequence ID" value="KAH0451610.1"/>
    <property type="molecule type" value="Genomic_DNA"/>
</dbReference>
<keyword evidence="6 8" id="KW-1133">Transmembrane helix</keyword>
<feature type="domain" description="Casparian strip membrane protein" evidence="9">
    <location>
        <begin position="131"/>
        <end position="186"/>
    </location>
</feature>
<feature type="transmembrane region" description="Helical" evidence="8">
    <location>
        <begin position="177"/>
        <end position="199"/>
    </location>
</feature>
<comment type="subunit">
    <text evidence="3 8">Homodimer and heterodimers.</text>
</comment>
<dbReference type="GO" id="GO:0005886">
    <property type="term" value="C:plasma membrane"/>
    <property type="evidence" value="ECO:0007669"/>
    <property type="project" value="UniProtKB-SubCell"/>
</dbReference>
<comment type="caution">
    <text evidence="10">The sequence shown here is derived from an EMBL/GenBank/DDBJ whole genome shotgun (WGS) entry which is preliminary data.</text>
</comment>
<keyword evidence="7 8" id="KW-0472">Membrane</keyword>
<evidence type="ECO:0000256" key="6">
    <source>
        <dbReference type="ARBA" id="ARBA00022989"/>
    </source>
</evidence>
<dbReference type="AlphaFoldDB" id="A0AAV7G733"/>
<evidence type="ECO:0000256" key="3">
    <source>
        <dbReference type="ARBA" id="ARBA00011489"/>
    </source>
</evidence>
<evidence type="ECO:0000313" key="11">
    <source>
        <dbReference type="Proteomes" id="UP000775213"/>
    </source>
</evidence>
<reference evidence="10 11" key="1">
    <citation type="journal article" date="2021" name="Hortic Res">
        <title>Chromosome-scale assembly of the Dendrobium chrysotoxum genome enhances the understanding of orchid evolution.</title>
        <authorList>
            <person name="Zhang Y."/>
            <person name="Zhang G.Q."/>
            <person name="Zhang D."/>
            <person name="Liu X.D."/>
            <person name="Xu X.Y."/>
            <person name="Sun W.H."/>
            <person name="Yu X."/>
            <person name="Zhu X."/>
            <person name="Wang Z.W."/>
            <person name="Zhao X."/>
            <person name="Zhong W.Y."/>
            <person name="Chen H."/>
            <person name="Yin W.L."/>
            <person name="Huang T."/>
            <person name="Niu S.C."/>
            <person name="Liu Z.J."/>
        </authorList>
    </citation>
    <scope>NUCLEOTIDE SEQUENCE [LARGE SCALE GENOMIC DNA]</scope>
    <source>
        <strain evidence="10">Lindl</strain>
    </source>
</reference>
<dbReference type="Pfam" id="PF04535">
    <property type="entry name" value="CASP_dom"/>
    <property type="match status" value="2"/>
</dbReference>
<evidence type="ECO:0000256" key="5">
    <source>
        <dbReference type="ARBA" id="ARBA00022692"/>
    </source>
</evidence>
<dbReference type="PANTHER" id="PTHR33573:SF46">
    <property type="entry name" value="CASP-LIKE PROTEIN 2A1"/>
    <property type="match status" value="1"/>
</dbReference>
<feature type="transmembrane region" description="Helical" evidence="8">
    <location>
        <begin position="32"/>
        <end position="50"/>
    </location>
</feature>
<dbReference type="NCBIfam" id="TIGR01569">
    <property type="entry name" value="A_tha_TIGR01569"/>
    <property type="match status" value="1"/>
</dbReference>
<organism evidence="10 11">
    <name type="scientific">Dendrobium chrysotoxum</name>
    <name type="common">Orchid</name>
    <dbReference type="NCBI Taxonomy" id="161865"/>
    <lineage>
        <taxon>Eukaryota</taxon>
        <taxon>Viridiplantae</taxon>
        <taxon>Streptophyta</taxon>
        <taxon>Embryophyta</taxon>
        <taxon>Tracheophyta</taxon>
        <taxon>Spermatophyta</taxon>
        <taxon>Magnoliopsida</taxon>
        <taxon>Liliopsida</taxon>
        <taxon>Asparagales</taxon>
        <taxon>Orchidaceae</taxon>
        <taxon>Epidendroideae</taxon>
        <taxon>Malaxideae</taxon>
        <taxon>Dendrobiinae</taxon>
        <taxon>Dendrobium</taxon>
    </lineage>
</organism>